<evidence type="ECO:0000313" key="6">
    <source>
        <dbReference type="Proteomes" id="UP000664169"/>
    </source>
</evidence>
<sequence length="233" mass="25547">MQIAAGAGNVEMLQLFTNLGADADPPFMEPEELTPLMTAVRNGASDSITFLLSQGASIDRIVSTEWGPRMAMHYVAERGDLKVLNILLQAGASFTATEFDMEEPRDLAVKCGHESIVIRLEAAARGELVDTRPGNAVHDVQGQQKRGGRVFSSVEDWNVTSSNTENEVTSPTADSRRVSLEEQAESAPSLKPVRKDQRLSIFSLRQSKGETSDSKHGRLQRFSALFSGRQRKE</sequence>
<dbReference type="InterPro" id="IPR036770">
    <property type="entry name" value="Ankyrin_rpt-contain_sf"/>
</dbReference>
<dbReference type="PANTHER" id="PTHR24201:SF15">
    <property type="entry name" value="ANKYRIN REPEAT DOMAIN-CONTAINING PROTEIN 66"/>
    <property type="match status" value="1"/>
</dbReference>
<evidence type="ECO:0000256" key="3">
    <source>
        <dbReference type="PROSITE-ProRule" id="PRU00023"/>
    </source>
</evidence>
<name>A0A8H3F4J1_9LECA</name>
<comment type="caution">
    <text evidence="5">The sequence shown here is derived from an EMBL/GenBank/DDBJ whole genome shotgun (WGS) entry which is preliminary data.</text>
</comment>
<evidence type="ECO:0000256" key="2">
    <source>
        <dbReference type="ARBA" id="ARBA00023043"/>
    </source>
</evidence>
<dbReference type="SUPFAM" id="SSF48403">
    <property type="entry name" value="Ankyrin repeat"/>
    <property type="match status" value="1"/>
</dbReference>
<dbReference type="PROSITE" id="PS50088">
    <property type="entry name" value="ANK_REPEAT"/>
    <property type="match status" value="2"/>
</dbReference>
<evidence type="ECO:0000256" key="4">
    <source>
        <dbReference type="SAM" id="MobiDB-lite"/>
    </source>
</evidence>
<dbReference type="OrthoDB" id="539213at2759"/>
<dbReference type="Pfam" id="PF12796">
    <property type="entry name" value="Ank_2"/>
    <property type="match status" value="1"/>
</dbReference>
<feature type="compositionally biased region" description="Basic and acidic residues" evidence="4">
    <location>
        <begin position="207"/>
        <end position="216"/>
    </location>
</feature>
<keyword evidence="1" id="KW-0677">Repeat</keyword>
<feature type="compositionally biased region" description="Polar residues" evidence="4">
    <location>
        <begin position="160"/>
        <end position="173"/>
    </location>
</feature>
<feature type="repeat" description="ANK" evidence="3">
    <location>
        <begin position="67"/>
        <end position="99"/>
    </location>
</feature>
<evidence type="ECO:0000313" key="5">
    <source>
        <dbReference type="EMBL" id="CAF9914196.1"/>
    </source>
</evidence>
<dbReference type="Proteomes" id="UP000664169">
    <property type="component" value="Unassembled WGS sequence"/>
</dbReference>
<keyword evidence="6" id="KW-1185">Reference proteome</keyword>
<dbReference type="SMART" id="SM00248">
    <property type="entry name" value="ANK"/>
    <property type="match status" value="2"/>
</dbReference>
<feature type="region of interest" description="Disordered" evidence="4">
    <location>
        <begin position="160"/>
        <end position="233"/>
    </location>
</feature>
<feature type="repeat" description="ANK" evidence="3">
    <location>
        <begin position="31"/>
        <end position="63"/>
    </location>
</feature>
<keyword evidence="2 3" id="KW-0040">ANK repeat</keyword>
<accession>A0A8H3F4J1</accession>
<reference evidence="5" key="1">
    <citation type="submission" date="2021-03" db="EMBL/GenBank/DDBJ databases">
        <authorList>
            <person name="Tagirdzhanova G."/>
        </authorList>
    </citation>
    <scope>NUCLEOTIDE SEQUENCE</scope>
</reference>
<dbReference type="InterPro" id="IPR002110">
    <property type="entry name" value="Ankyrin_rpt"/>
</dbReference>
<dbReference type="AlphaFoldDB" id="A0A8H3F4J1"/>
<protein>
    <submittedName>
        <fullName evidence="5">Uncharacterized protein</fullName>
    </submittedName>
</protein>
<dbReference type="InterPro" id="IPR050776">
    <property type="entry name" value="Ank_Repeat/CDKN_Inhibitor"/>
</dbReference>
<dbReference type="Gene3D" id="1.25.40.20">
    <property type="entry name" value="Ankyrin repeat-containing domain"/>
    <property type="match status" value="1"/>
</dbReference>
<dbReference type="EMBL" id="CAJPDQ010000009">
    <property type="protein sequence ID" value="CAF9914196.1"/>
    <property type="molecule type" value="Genomic_DNA"/>
</dbReference>
<proteinExistence type="predicted"/>
<organism evidence="5 6">
    <name type="scientific">Gomphillus americanus</name>
    <dbReference type="NCBI Taxonomy" id="1940652"/>
    <lineage>
        <taxon>Eukaryota</taxon>
        <taxon>Fungi</taxon>
        <taxon>Dikarya</taxon>
        <taxon>Ascomycota</taxon>
        <taxon>Pezizomycotina</taxon>
        <taxon>Lecanoromycetes</taxon>
        <taxon>OSLEUM clade</taxon>
        <taxon>Ostropomycetidae</taxon>
        <taxon>Ostropales</taxon>
        <taxon>Graphidaceae</taxon>
        <taxon>Gomphilloideae</taxon>
        <taxon>Gomphillus</taxon>
    </lineage>
</organism>
<gene>
    <name evidence="5" type="ORF">GOMPHAMPRED_008097</name>
</gene>
<dbReference type="PANTHER" id="PTHR24201">
    <property type="entry name" value="ANK_REP_REGION DOMAIN-CONTAINING PROTEIN"/>
    <property type="match status" value="1"/>
</dbReference>
<evidence type="ECO:0000256" key="1">
    <source>
        <dbReference type="ARBA" id="ARBA00022737"/>
    </source>
</evidence>
<dbReference type="PROSITE" id="PS50297">
    <property type="entry name" value="ANK_REP_REGION"/>
    <property type="match status" value="1"/>
</dbReference>